<feature type="region of interest" description="Disordered" evidence="1">
    <location>
        <begin position="25"/>
        <end position="60"/>
    </location>
</feature>
<dbReference type="SUPFAM" id="SSF54695">
    <property type="entry name" value="POZ domain"/>
    <property type="match status" value="2"/>
</dbReference>
<feature type="domain" description="BTB" evidence="2">
    <location>
        <begin position="274"/>
        <end position="372"/>
    </location>
</feature>
<gene>
    <name evidence="3" type="ORF">CRE_17893</name>
</gene>
<evidence type="ECO:0000313" key="3">
    <source>
        <dbReference type="EMBL" id="EFO99219.1"/>
    </source>
</evidence>
<dbReference type="Pfam" id="PF00651">
    <property type="entry name" value="BTB"/>
    <property type="match status" value="2"/>
</dbReference>
<name>E3MDE7_CAERE</name>
<dbReference type="eggNOG" id="ENOG502RBU6">
    <property type="taxonomic scope" value="Eukaryota"/>
</dbReference>
<dbReference type="AlphaFoldDB" id="E3MDE7"/>
<dbReference type="EMBL" id="DS268437">
    <property type="protein sequence ID" value="EFO99219.1"/>
    <property type="molecule type" value="Genomic_DNA"/>
</dbReference>
<evidence type="ECO:0000313" key="4">
    <source>
        <dbReference type="Proteomes" id="UP000008281"/>
    </source>
</evidence>
<dbReference type="OrthoDB" id="437903at2759"/>
<accession>E3MDE7</accession>
<sequence length="528" mass="59010">MSATFTLFRNVAHCLAVSRHLGRNSTTRLDTPFPPAPAHTVHHSTQPSGSRERSRSPLLAGGGVGQYETVPCQPSSSSGGAAQQYQPPIHIEVSVDFTRPDGQRTRPLLVENRRLYVDEHYISVWSPVLRAWCVECPDRELILANVQYEHVLEMLECIHPTYKAVDDQSVHILLPLAYDYQMEGLLHRCECFLISHNLPFLEKVWIADRYKLNRLLVLCLREMRPNSKVDLNGSRYYALSDRVKVLLLERLHGAAAPEEILEPPLDLEPYQRQSDVNFAAVRAKTGRLYYVNPYYMAAWSNVFEEKLLGTSSGVEEMFCPCTHEELKAFLMAIHPPQLRINETNIGPILMSACKMESPALLRKCANLLLSPHTQLSVFVRLSLLDRCFLHEMLPQCLQMVVRPENLIQMTQQTTYDCLSTRAKAAMMDRLGVLLDNPGLQSHHCTRCKATNTCGSVTWMCPQCKTYSTDTSLMRNTTNNVSTTTTTGGGTGTVTQYGTSTGIGGGTVTQHQGYGTTSVSGTIGGMMNR</sequence>
<dbReference type="FunCoup" id="E3MDE7">
    <property type="interactions" value="312"/>
</dbReference>
<dbReference type="InterPro" id="IPR000210">
    <property type="entry name" value="BTB/POZ_dom"/>
</dbReference>
<dbReference type="Proteomes" id="UP000008281">
    <property type="component" value="Unassembled WGS sequence"/>
</dbReference>
<dbReference type="Gene3D" id="3.30.710.10">
    <property type="entry name" value="Potassium Channel Kv1.1, Chain A"/>
    <property type="match status" value="2"/>
</dbReference>
<dbReference type="OMA" id="PCTHEEL"/>
<reference evidence="3" key="1">
    <citation type="submission" date="2007-07" db="EMBL/GenBank/DDBJ databases">
        <title>PCAP assembly of the Caenorhabditis remanei genome.</title>
        <authorList>
            <consortium name="The Caenorhabditis remanei Sequencing Consortium"/>
            <person name="Wilson R.K."/>
        </authorList>
    </citation>
    <scope>NUCLEOTIDE SEQUENCE [LARGE SCALE GENOMIC DNA]</scope>
    <source>
        <strain evidence="3">PB4641</strain>
    </source>
</reference>
<dbReference type="InParanoid" id="E3MDE7"/>
<dbReference type="PANTHER" id="PTHR22744:SF17">
    <property type="entry name" value="BTB DOMAIN-CONTAINING PROTEIN"/>
    <property type="match status" value="1"/>
</dbReference>
<proteinExistence type="predicted"/>
<organism evidence="4">
    <name type="scientific">Caenorhabditis remanei</name>
    <name type="common">Caenorhabditis vulgaris</name>
    <dbReference type="NCBI Taxonomy" id="31234"/>
    <lineage>
        <taxon>Eukaryota</taxon>
        <taxon>Metazoa</taxon>
        <taxon>Ecdysozoa</taxon>
        <taxon>Nematoda</taxon>
        <taxon>Chromadorea</taxon>
        <taxon>Rhabditida</taxon>
        <taxon>Rhabditina</taxon>
        <taxon>Rhabditomorpha</taxon>
        <taxon>Rhabditoidea</taxon>
        <taxon>Rhabditidae</taxon>
        <taxon>Peloderinae</taxon>
        <taxon>Caenorhabditis</taxon>
    </lineage>
</organism>
<dbReference type="SMART" id="SM00225">
    <property type="entry name" value="BTB"/>
    <property type="match status" value="2"/>
</dbReference>
<protein>
    <recommendedName>
        <fullName evidence="2">BTB domain-containing protein</fullName>
    </recommendedName>
</protein>
<evidence type="ECO:0000259" key="2">
    <source>
        <dbReference type="SMART" id="SM00225"/>
    </source>
</evidence>
<dbReference type="InterPro" id="IPR011333">
    <property type="entry name" value="SKP1/BTB/POZ_sf"/>
</dbReference>
<dbReference type="HOGENOM" id="CLU_038972_0_0_1"/>
<feature type="domain" description="BTB" evidence="2">
    <location>
        <begin position="104"/>
        <end position="197"/>
    </location>
</feature>
<dbReference type="PANTHER" id="PTHR22744">
    <property type="entry name" value="HELIX LOOP HELIX PROTEIN 21-RELATED"/>
    <property type="match status" value="1"/>
</dbReference>
<keyword evidence="4" id="KW-1185">Reference proteome</keyword>
<evidence type="ECO:0000256" key="1">
    <source>
        <dbReference type="SAM" id="MobiDB-lite"/>
    </source>
</evidence>
<dbReference type="STRING" id="31234.E3MDE7"/>